<dbReference type="EMBL" id="AWWK01000078">
    <property type="protein sequence ID" value="ETY72835.1"/>
    <property type="molecule type" value="Genomic_DNA"/>
</dbReference>
<accession>W6TBL2</accession>
<protein>
    <recommendedName>
        <fullName evidence="3">HTH tetR-type domain-containing protein</fullName>
    </recommendedName>
</protein>
<evidence type="ECO:0000313" key="5">
    <source>
        <dbReference type="Proteomes" id="UP000019247"/>
    </source>
</evidence>
<dbReference type="PROSITE" id="PS50977">
    <property type="entry name" value="HTH_TETR_2"/>
    <property type="match status" value="1"/>
</dbReference>
<dbReference type="HOGENOM" id="CLU_087539_3_3_9"/>
<keyword evidence="1 2" id="KW-0238">DNA-binding</keyword>
<evidence type="ECO:0000256" key="1">
    <source>
        <dbReference type="ARBA" id="ARBA00023125"/>
    </source>
</evidence>
<dbReference type="OrthoDB" id="9810250at2"/>
<feature type="DNA-binding region" description="H-T-H motif" evidence="2">
    <location>
        <begin position="30"/>
        <end position="49"/>
    </location>
</feature>
<dbReference type="InterPro" id="IPR050624">
    <property type="entry name" value="HTH-type_Tx_Regulator"/>
</dbReference>
<dbReference type="AlphaFoldDB" id="W6TBL2"/>
<organism evidence="4 5">
    <name type="scientific">Lactiplantibacillus fabifermentans T30PCM01</name>
    <dbReference type="NCBI Taxonomy" id="1400520"/>
    <lineage>
        <taxon>Bacteria</taxon>
        <taxon>Bacillati</taxon>
        <taxon>Bacillota</taxon>
        <taxon>Bacilli</taxon>
        <taxon>Lactobacillales</taxon>
        <taxon>Lactobacillaceae</taxon>
        <taxon>Lactiplantibacillus</taxon>
    </lineage>
</organism>
<gene>
    <name evidence="4" type="ORF">LFAB_15455</name>
</gene>
<sequence length="179" mass="20395">MMDLRVTRTLKSIENTFVATVLAVGFEKVTVVQLAKDAMINPKTFYDHFHDKYDLATFVAQQFLDRYTQVLQTRLQNMTVTLPLTAVVTALLSESDLKLTWQALTRIKFDDFDFRQQLIELMQTQLAAADLTHDPLALAVLPACAFETLNYYIESGEPFTVQRQQELLRLVTALLTTTA</sequence>
<dbReference type="InterPro" id="IPR009057">
    <property type="entry name" value="Homeodomain-like_sf"/>
</dbReference>
<evidence type="ECO:0000259" key="3">
    <source>
        <dbReference type="PROSITE" id="PS50977"/>
    </source>
</evidence>
<dbReference type="SUPFAM" id="SSF46689">
    <property type="entry name" value="Homeodomain-like"/>
    <property type="match status" value="1"/>
</dbReference>
<feature type="domain" description="HTH tetR-type" evidence="3">
    <location>
        <begin position="7"/>
        <end position="67"/>
    </location>
</feature>
<dbReference type="PANTHER" id="PTHR43479:SF7">
    <property type="entry name" value="TETR-FAMILY TRANSCRIPTIONAL REGULATOR"/>
    <property type="match status" value="1"/>
</dbReference>
<comment type="caution">
    <text evidence="4">The sequence shown here is derived from an EMBL/GenBank/DDBJ whole genome shotgun (WGS) entry which is preliminary data.</text>
</comment>
<evidence type="ECO:0000313" key="4">
    <source>
        <dbReference type="EMBL" id="ETY72835.1"/>
    </source>
</evidence>
<dbReference type="STRING" id="1400520.LFAB_15455"/>
<dbReference type="PANTHER" id="PTHR43479">
    <property type="entry name" value="ACREF/ENVCD OPERON REPRESSOR-RELATED"/>
    <property type="match status" value="1"/>
</dbReference>
<reference evidence="4 5" key="1">
    <citation type="journal article" date="2014" name="Genome Announc.">
        <title>Genome Sequence of Lactobacillus fabifermentans Strain T30PCM01, Isolated from Fermenting Grape Marc.</title>
        <authorList>
            <person name="Treu L."/>
            <person name="Vendramin V."/>
            <person name="Bovo B."/>
            <person name="Giacomini A."/>
            <person name="Corich V."/>
            <person name="Campanaro S."/>
        </authorList>
    </citation>
    <scope>NUCLEOTIDE SEQUENCE [LARGE SCALE GENOMIC DNA]</scope>
    <source>
        <strain evidence="4 5">T30PCM01</strain>
    </source>
</reference>
<dbReference type="PATRIC" id="fig|1400520.3.peg.3032"/>
<proteinExistence type="predicted"/>
<name>W6TBL2_9LACO</name>
<dbReference type="GO" id="GO:0003677">
    <property type="term" value="F:DNA binding"/>
    <property type="evidence" value="ECO:0007669"/>
    <property type="project" value="UniProtKB-UniRule"/>
</dbReference>
<dbReference type="eggNOG" id="COG1309">
    <property type="taxonomic scope" value="Bacteria"/>
</dbReference>
<evidence type="ECO:0000256" key="2">
    <source>
        <dbReference type="PROSITE-ProRule" id="PRU00335"/>
    </source>
</evidence>
<dbReference type="InterPro" id="IPR001647">
    <property type="entry name" value="HTH_TetR"/>
</dbReference>
<dbReference type="Gene3D" id="1.10.357.10">
    <property type="entry name" value="Tetracycline Repressor, domain 2"/>
    <property type="match status" value="1"/>
</dbReference>
<dbReference type="Proteomes" id="UP000019247">
    <property type="component" value="Unassembled WGS sequence"/>
</dbReference>